<dbReference type="InParanoid" id="A0A259TV17"/>
<dbReference type="AlphaFoldDB" id="A0A259TV17"/>
<dbReference type="OrthoDB" id="7875217at2"/>
<dbReference type="Proteomes" id="UP000216446">
    <property type="component" value="Unassembled WGS sequence"/>
</dbReference>
<comment type="caution">
    <text evidence="1">The sequence shown here is derived from an EMBL/GenBank/DDBJ whole genome shotgun (WGS) entry which is preliminary data.</text>
</comment>
<dbReference type="RefSeq" id="WP_094545233.1">
    <property type="nucleotide sequence ID" value="NZ_MQWB01000001.1"/>
</dbReference>
<evidence type="ECO:0000313" key="1">
    <source>
        <dbReference type="EMBL" id="OZC01612.1"/>
    </source>
</evidence>
<reference evidence="1 2" key="1">
    <citation type="submission" date="2016-11" db="EMBL/GenBank/DDBJ databases">
        <title>Study of marine rhodopsin-containing bacteria.</title>
        <authorList>
            <person name="Yoshizawa S."/>
            <person name="Kumagai Y."/>
            <person name="Kogure K."/>
        </authorList>
    </citation>
    <scope>NUCLEOTIDE SEQUENCE [LARGE SCALE GENOMIC DNA]</scope>
    <source>
        <strain evidence="1 2">SG-29</strain>
    </source>
</reference>
<evidence type="ECO:0000313" key="2">
    <source>
        <dbReference type="Proteomes" id="UP000216446"/>
    </source>
</evidence>
<keyword evidence="2" id="KW-1185">Reference proteome</keyword>
<accession>A0A259TV17</accession>
<organism evidence="1 2">
    <name type="scientific">Rubricoccus marinus</name>
    <dbReference type="NCBI Taxonomy" id="716817"/>
    <lineage>
        <taxon>Bacteria</taxon>
        <taxon>Pseudomonadati</taxon>
        <taxon>Rhodothermota</taxon>
        <taxon>Rhodothermia</taxon>
        <taxon>Rhodothermales</taxon>
        <taxon>Rubricoccaceae</taxon>
        <taxon>Rubricoccus</taxon>
    </lineage>
</organism>
<gene>
    <name evidence="1" type="ORF">BSZ36_00610</name>
</gene>
<proteinExistence type="predicted"/>
<dbReference type="EMBL" id="MQWB01000001">
    <property type="protein sequence ID" value="OZC01612.1"/>
    <property type="molecule type" value="Genomic_DNA"/>
</dbReference>
<sequence length="155" mass="17634">MEWEKVQLAFEWDGSWRDIYVLDSSLDDWQRLLDFLRTSRYNLTFKRASVEPIPVHAAEAFGGPDDVRPLLQIDVDGIVVNSHFFAKEEIEFDLDPREVEVSADAEAVFEFMAGIGRALSKPVILTPENMSELALIAYDPATDELQKLREFGGLL</sequence>
<name>A0A259TV17_9BACT</name>
<protein>
    <submittedName>
        <fullName evidence="1">Uncharacterized protein</fullName>
    </submittedName>
</protein>